<evidence type="ECO:0000313" key="5">
    <source>
        <dbReference type="Proteomes" id="UP000886595"/>
    </source>
</evidence>
<keyword evidence="2" id="KW-0067">ATP-binding</keyword>
<keyword evidence="1" id="KW-0547">Nucleotide-binding</keyword>
<dbReference type="AlphaFoldDB" id="A0A8X7W070"/>
<gene>
    <name evidence="4" type="ORF">Bca52824_013735</name>
</gene>
<proteinExistence type="predicted"/>
<feature type="region of interest" description="Disordered" evidence="3">
    <location>
        <begin position="28"/>
        <end position="101"/>
    </location>
</feature>
<dbReference type="InterPro" id="IPR036465">
    <property type="entry name" value="vWFA_dom_sf"/>
</dbReference>
<evidence type="ECO:0000256" key="1">
    <source>
        <dbReference type="ARBA" id="ARBA00022741"/>
    </source>
</evidence>
<protein>
    <recommendedName>
        <fullName evidence="6">VWFA domain-containing protein</fullName>
    </recommendedName>
</protein>
<dbReference type="PANTHER" id="PTHR48103:SF2">
    <property type="entry name" value="MIDASIN"/>
    <property type="match status" value="1"/>
</dbReference>
<dbReference type="PANTHER" id="PTHR48103">
    <property type="entry name" value="MIDASIN-RELATED"/>
    <property type="match status" value="1"/>
</dbReference>
<organism evidence="4 5">
    <name type="scientific">Brassica carinata</name>
    <name type="common">Ethiopian mustard</name>
    <name type="synonym">Abyssinian cabbage</name>
    <dbReference type="NCBI Taxonomy" id="52824"/>
    <lineage>
        <taxon>Eukaryota</taxon>
        <taxon>Viridiplantae</taxon>
        <taxon>Streptophyta</taxon>
        <taxon>Embryophyta</taxon>
        <taxon>Tracheophyta</taxon>
        <taxon>Spermatophyta</taxon>
        <taxon>Magnoliopsida</taxon>
        <taxon>eudicotyledons</taxon>
        <taxon>Gunneridae</taxon>
        <taxon>Pentapetalae</taxon>
        <taxon>rosids</taxon>
        <taxon>malvids</taxon>
        <taxon>Brassicales</taxon>
        <taxon>Brassicaceae</taxon>
        <taxon>Brassiceae</taxon>
        <taxon>Brassica</taxon>
    </lineage>
</organism>
<evidence type="ECO:0008006" key="6">
    <source>
        <dbReference type="Google" id="ProtNLM"/>
    </source>
</evidence>
<dbReference type="GO" id="GO:0005524">
    <property type="term" value="F:ATP binding"/>
    <property type="evidence" value="ECO:0007669"/>
    <property type="project" value="UniProtKB-KW"/>
</dbReference>
<sequence>MKRQEVQHHKKIWNVGDALKEWKERIKVSSDLGEKQEAENEMEDPDAGEYGYASQFDEGTSQALGPALPEQVNTNMREGESEDEKLAGNQDEASPMDIDEEDRDARSNAVILWRRCLLRNRLRSWLSSCVLSWNPHLLANSVVITERPNKRDYQVVIAVDDSRSMSESGCGYFAIRALETLCREMSQLEMTSLAVESFGKKGSIKMLHDFGESFTTESGIKMISGLTFKQENLIEDEPIFNLLRNMNEILENLASTRRQSVGSNPLQQLVLIIGDGKFHEREKLKRSVRKFLQLKRMVVYLLLDNAEQSVLDLKVCPYLWLKY</sequence>
<comment type="caution">
    <text evidence="4">The sequence shown here is derived from an EMBL/GenBank/DDBJ whole genome shotgun (WGS) entry which is preliminary data.</text>
</comment>
<keyword evidence="5" id="KW-1185">Reference proteome</keyword>
<feature type="compositionally biased region" description="Basic and acidic residues" evidence="3">
    <location>
        <begin position="28"/>
        <end position="38"/>
    </location>
</feature>
<evidence type="ECO:0000313" key="4">
    <source>
        <dbReference type="EMBL" id="KAG2320522.1"/>
    </source>
</evidence>
<evidence type="ECO:0000256" key="3">
    <source>
        <dbReference type="SAM" id="MobiDB-lite"/>
    </source>
</evidence>
<dbReference type="Proteomes" id="UP000886595">
    <property type="component" value="Unassembled WGS sequence"/>
</dbReference>
<dbReference type="OrthoDB" id="1658418at2759"/>
<dbReference type="EMBL" id="JAAMPC010000003">
    <property type="protein sequence ID" value="KAG2320522.1"/>
    <property type="molecule type" value="Genomic_DNA"/>
</dbReference>
<accession>A0A8X7W070</accession>
<dbReference type="GO" id="GO:0030687">
    <property type="term" value="C:preribosome, large subunit precursor"/>
    <property type="evidence" value="ECO:0007669"/>
    <property type="project" value="TreeGrafter"/>
</dbReference>
<dbReference type="GO" id="GO:0005634">
    <property type="term" value="C:nucleus"/>
    <property type="evidence" value="ECO:0007669"/>
    <property type="project" value="TreeGrafter"/>
</dbReference>
<reference evidence="4 5" key="1">
    <citation type="submission" date="2020-02" db="EMBL/GenBank/DDBJ databases">
        <authorList>
            <person name="Ma Q."/>
            <person name="Huang Y."/>
            <person name="Song X."/>
            <person name="Pei D."/>
        </authorList>
    </citation>
    <scope>NUCLEOTIDE SEQUENCE [LARGE SCALE GENOMIC DNA]</scope>
    <source>
        <strain evidence="4">Sxm20200214</strain>
        <tissue evidence="4">Leaf</tissue>
    </source>
</reference>
<name>A0A8X7W070_BRACI</name>
<dbReference type="SUPFAM" id="SSF53300">
    <property type="entry name" value="vWA-like"/>
    <property type="match status" value="1"/>
</dbReference>
<dbReference type="GO" id="GO:0000027">
    <property type="term" value="P:ribosomal large subunit assembly"/>
    <property type="evidence" value="ECO:0007669"/>
    <property type="project" value="TreeGrafter"/>
</dbReference>
<evidence type="ECO:0000256" key="2">
    <source>
        <dbReference type="ARBA" id="ARBA00022840"/>
    </source>
</evidence>
<dbReference type="GO" id="GO:0000055">
    <property type="term" value="P:ribosomal large subunit export from nucleus"/>
    <property type="evidence" value="ECO:0007669"/>
    <property type="project" value="TreeGrafter"/>
</dbReference>